<sequence>MLNLTAPVASGKIPTPGRRVPRQKPDTTEEQP</sequence>
<keyword evidence="3" id="KW-1185">Reference proteome</keyword>
<reference evidence="2 3" key="1">
    <citation type="journal article" date="2019" name="Sci. Rep.">
        <title>Orb-weaving spider Araneus ventricosus genome elucidates the spidroin gene catalogue.</title>
        <authorList>
            <person name="Kono N."/>
            <person name="Nakamura H."/>
            <person name="Ohtoshi R."/>
            <person name="Moran D.A.P."/>
            <person name="Shinohara A."/>
            <person name="Yoshida Y."/>
            <person name="Fujiwara M."/>
            <person name="Mori M."/>
            <person name="Tomita M."/>
            <person name="Arakawa K."/>
        </authorList>
    </citation>
    <scope>NUCLEOTIDE SEQUENCE [LARGE SCALE GENOMIC DNA]</scope>
</reference>
<organism evidence="2 3">
    <name type="scientific">Araneus ventricosus</name>
    <name type="common">Orbweaver spider</name>
    <name type="synonym">Epeira ventricosa</name>
    <dbReference type="NCBI Taxonomy" id="182803"/>
    <lineage>
        <taxon>Eukaryota</taxon>
        <taxon>Metazoa</taxon>
        <taxon>Ecdysozoa</taxon>
        <taxon>Arthropoda</taxon>
        <taxon>Chelicerata</taxon>
        <taxon>Arachnida</taxon>
        <taxon>Araneae</taxon>
        <taxon>Araneomorphae</taxon>
        <taxon>Entelegynae</taxon>
        <taxon>Araneoidea</taxon>
        <taxon>Araneidae</taxon>
        <taxon>Araneus</taxon>
    </lineage>
</organism>
<name>A0A4Y2QKF6_ARAVE</name>
<dbReference type="EMBL" id="BGPR01221644">
    <property type="protein sequence ID" value="GBN63777.1"/>
    <property type="molecule type" value="Genomic_DNA"/>
</dbReference>
<dbReference type="AlphaFoldDB" id="A0A4Y2QKF6"/>
<dbReference type="Proteomes" id="UP000499080">
    <property type="component" value="Unassembled WGS sequence"/>
</dbReference>
<evidence type="ECO:0000256" key="1">
    <source>
        <dbReference type="SAM" id="MobiDB-lite"/>
    </source>
</evidence>
<feature type="compositionally biased region" description="Basic and acidic residues" evidence="1">
    <location>
        <begin position="23"/>
        <end position="32"/>
    </location>
</feature>
<protein>
    <submittedName>
        <fullName evidence="2">Uncharacterized protein</fullName>
    </submittedName>
</protein>
<feature type="non-terminal residue" evidence="2">
    <location>
        <position position="32"/>
    </location>
</feature>
<comment type="caution">
    <text evidence="2">The sequence shown here is derived from an EMBL/GenBank/DDBJ whole genome shotgun (WGS) entry which is preliminary data.</text>
</comment>
<feature type="region of interest" description="Disordered" evidence="1">
    <location>
        <begin position="1"/>
        <end position="32"/>
    </location>
</feature>
<evidence type="ECO:0000313" key="2">
    <source>
        <dbReference type="EMBL" id="GBN63777.1"/>
    </source>
</evidence>
<proteinExistence type="predicted"/>
<evidence type="ECO:0000313" key="3">
    <source>
        <dbReference type="Proteomes" id="UP000499080"/>
    </source>
</evidence>
<gene>
    <name evidence="2" type="ORF">AVEN_89961_1</name>
</gene>
<accession>A0A4Y2QKF6</accession>